<evidence type="ECO:0000313" key="10">
    <source>
        <dbReference type="EMBL" id="KOO67718.1"/>
    </source>
</evidence>
<evidence type="ECO:0000256" key="1">
    <source>
        <dbReference type="ARBA" id="ARBA00004442"/>
    </source>
</evidence>
<dbReference type="GO" id="GO:0009279">
    <property type="term" value="C:cell outer membrane"/>
    <property type="evidence" value="ECO:0007669"/>
    <property type="project" value="UniProtKB-SubCell"/>
</dbReference>
<dbReference type="Proteomes" id="UP000036951">
    <property type="component" value="Unassembled WGS sequence"/>
</dbReference>
<dbReference type="GO" id="GO:0015288">
    <property type="term" value="F:porin activity"/>
    <property type="evidence" value="ECO:0007669"/>
    <property type="project" value="TreeGrafter"/>
</dbReference>
<keyword evidence="5" id="KW-0812">Transmembrane</keyword>
<sequence>MKTIITSIALMAATAAGAQTEQAAQGWSLRQCISYALEHNITVKQQDVTKQQREIDLNTAKNSRLPDLNGSASQNWSFGRGLTSENTYSDTNTSSTSFSLGTSVPLFSGLKIPRTIELNKLNLEAATADMEKARNDISVQVAQAYVQILYDLEMRDVAQRQISIDSMQVVRLKEMYRNGKASGVDVAQQEATLAQSRLTYTQADNDYRLALLALTQLLELPSPEGFAIIRPDAGGIDPSAGAVPPSPDEIYQEAITFKPEIKAELYRLKSTEMNIKIAQSALLPTLSLNAGIGSNYYKTSGFKAESFGRQMRNNFSQYIGLSLNVPIFNRFATRNSIRSAKLERETQQLQLDNVRKNLYKEIQQAYYNTIAARAKYESSMEASRSNKAAFDLMSAKYEYGKANITEFNEAKNNWLKAESDLVIAKYEYVYDTSLIDFYRGKELDF</sequence>
<keyword evidence="8" id="KW-0175">Coiled coil</keyword>
<comment type="subcellular location">
    <subcellularLocation>
        <location evidence="1">Cell outer membrane</location>
    </subcellularLocation>
</comment>
<evidence type="ECO:0000256" key="4">
    <source>
        <dbReference type="ARBA" id="ARBA00022452"/>
    </source>
</evidence>
<dbReference type="PANTHER" id="PTHR30026:SF20">
    <property type="entry name" value="OUTER MEMBRANE PROTEIN TOLC"/>
    <property type="match status" value="1"/>
</dbReference>
<evidence type="ECO:0000256" key="6">
    <source>
        <dbReference type="ARBA" id="ARBA00023136"/>
    </source>
</evidence>
<name>A0A8E1UR34_9BACT</name>
<comment type="caution">
    <text evidence="10">The sequence shown here is derived from an EMBL/GenBank/DDBJ whole genome shotgun (WGS) entry which is preliminary data.</text>
</comment>
<dbReference type="GO" id="GO:0015562">
    <property type="term" value="F:efflux transmembrane transporter activity"/>
    <property type="evidence" value="ECO:0007669"/>
    <property type="project" value="InterPro"/>
</dbReference>
<evidence type="ECO:0000256" key="3">
    <source>
        <dbReference type="ARBA" id="ARBA00022448"/>
    </source>
</evidence>
<evidence type="ECO:0000256" key="8">
    <source>
        <dbReference type="SAM" id="Coils"/>
    </source>
</evidence>
<keyword evidence="6" id="KW-0472">Membrane</keyword>
<evidence type="ECO:0000256" key="7">
    <source>
        <dbReference type="ARBA" id="ARBA00023237"/>
    </source>
</evidence>
<keyword evidence="9" id="KW-0732">Signal</keyword>
<dbReference type="PANTHER" id="PTHR30026">
    <property type="entry name" value="OUTER MEMBRANE PROTEIN TOLC"/>
    <property type="match status" value="1"/>
</dbReference>
<dbReference type="EMBL" id="LFQU01000028">
    <property type="protein sequence ID" value="KOO67718.1"/>
    <property type="molecule type" value="Genomic_DNA"/>
</dbReference>
<evidence type="ECO:0000256" key="5">
    <source>
        <dbReference type="ARBA" id="ARBA00022692"/>
    </source>
</evidence>
<dbReference type="Pfam" id="PF02321">
    <property type="entry name" value="OEP"/>
    <property type="match status" value="2"/>
</dbReference>
<protein>
    <submittedName>
        <fullName evidence="10">Transporter</fullName>
    </submittedName>
</protein>
<gene>
    <name evidence="10" type="ORF">ACU52_12120</name>
</gene>
<dbReference type="RefSeq" id="WP_082335279.1">
    <property type="nucleotide sequence ID" value="NZ_DAWBWQ010000041.1"/>
</dbReference>
<proteinExistence type="inferred from homology"/>
<accession>A0A8E1UR34</accession>
<reference evidence="10 11" key="1">
    <citation type="submission" date="2015-06" db="EMBL/GenBank/DDBJ databases">
        <title>Prevotella sp. 109, sp. nov., a novel member of the family Prevotellaceae isolated from human faeces.</title>
        <authorList>
            <person name="Shkoporov A.N."/>
            <person name="Chaplin A.V."/>
            <person name="Kafarskaia L.I."/>
            <person name="Efimov B.A."/>
        </authorList>
    </citation>
    <scope>NUCLEOTIDE SEQUENCE [LARGE SCALE GENOMIC DNA]</scope>
    <source>
        <strain evidence="10 11">109</strain>
    </source>
</reference>
<dbReference type="InterPro" id="IPR051906">
    <property type="entry name" value="TolC-like"/>
</dbReference>
<dbReference type="AlphaFoldDB" id="A0A8E1UR34"/>
<feature type="signal peptide" evidence="9">
    <location>
        <begin position="1"/>
        <end position="18"/>
    </location>
</feature>
<feature type="chain" id="PRO_5034729118" evidence="9">
    <location>
        <begin position="19"/>
        <end position="445"/>
    </location>
</feature>
<dbReference type="SUPFAM" id="SSF56954">
    <property type="entry name" value="Outer membrane efflux proteins (OEP)"/>
    <property type="match status" value="1"/>
</dbReference>
<dbReference type="GO" id="GO:1990281">
    <property type="term" value="C:efflux pump complex"/>
    <property type="evidence" value="ECO:0007669"/>
    <property type="project" value="TreeGrafter"/>
</dbReference>
<evidence type="ECO:0000256" key="2">
    <source>
        <dbReference type="ARBA" id="ARBA00007613"/>
    </source>
</evidence>
<evidence type="ECO:0000313" key="11">
    <source>
        <dbReference type="Proteomes" id="UP000036951"/>
    </source>
</evidence>
<organism evidence="10 11">
    <name type="scientific">Xylanibacter rarus</name>
    <dbReference type="NCBI Taxonomy" id="1676614"/>
    <lineage>
        <taxon>Bacteria</taxon>
        <taxon>Pseudomonadati</taxon>
        <taxon>Bacteroidota</taxon>
        <taxon>Bacteroidia</taxon>
        <taxon>Bacteroidales</taxon>
        <taxon>Prevotellaceae</taxon>
        <taxon>Xylanibacter</taxon>
    </lineage>
</organism>
<comment type="similarity">
    <text evidence="2">Belongs to the outer membrane factor (OMF) (TC 1.B.17) family.</text>
</comment>
<keyword evidence="3" id="KW-0813">Transport</keyword>
<dbReference type="InterPro" id="IPR003423">
    <property type="entry name" value="OMP_efflux"/>
</dbReference>
<keyword evidence="11" id="KW-1185">Reference proteome</keyword>
<keyword evidence="7" id="KW-0998">Cell outer membrane</keyword>
<evidence type="ECO:0000256" key="9">
    <source>
        <dbReference type="SAM" id="SignalP"/>
    </source>
</evidence>
<dbReference type="Gene3D" id="1.20.1600.10">
    <property type="entry name" value="Outer membrane efflux proteins (OEP)"/>
    <property type="match status" value="1"/>
</dbReference>
<feature type="coiled-coil region" evidence="8">
    <location>
        <begin position="116"/>
        <end position="143"/>
    </location>
</feature>
<keyword evidence="4" id="KW-1134">Transmembrane beta strand</keyword>